<name>A0ABM1F5Q2_PRICU</name>
<dbReference type="SMART" id="SM00801">
    <property type="entry name" value="dDENN"/>
    <property type="match status" value="1"/>
</dbReference>
<dbReference type="PANTHER" id="PTHR13008">
    <property type="entry name" value="MAP-KINASE ACTIVATING DEATH DOMAIN PROTEIN MADD /DENN/AEX-3 C.ELEGANS"/>
    <property type="match status" value="1"/>
</dbReference>
<dbReference type="PANTHER" id="PTHR13008:SF7">
    <property type="entry name" value="MAP KINASE-ACTIVATING DEATH DOMAIN PROTEIN"/>
    <property type="match status" value="1"/>
</dbReference>
<proteinExistence type="predicted"/>
<sequence length="319" mass="35630">VRFFNSPNLLANFSEHTRTLRLYPRPVVAFQGNAFLKSRPKRTPFLTRLARTQAVEFYAEWSLAPTNVAFHRVHTGVYDPLLIGDKPKWYSQQLNAVYFQVFGERTALTSALMEAQSLEDETTVLNDNYSAPCWLCARLCFRNLGMLQLHNTTVEALRATGDEKNAAILELIAARRAGLLHKSESQVSEASTIVSHGSERGASPCDSERAKIFSHSIRPSSALSDPDSESLAGAMRKRSSSVFSTKSNQTAGFRFNAGSLMATTPSPDTGRHYIFEGIIDKDRSALWDQMQFWEDAFYDAVAQERDIVGMDQGPAEMMD</sequence>
<feature type="non-terminal residue" evidence="3">
    <location>
        <position position="1"/>
    </location>
</feature>
<feature type="domain" description="dDENN" evidence="1">
    <location>
        <begin position="1"/>
        <end position="62"/>
    </location>
</feature>
<dbReference type="Proteomes" id="UP000695022">
    <property type="component" value="Unplaced"/>
</dbReference>
<protein>
    <submittedName>
        <fullName evidence="3">MAP kinase-activating death domain protein-like</fullName>
    </submittedName>
</protein>
<feature type="non-terminal residue" evidence="3">
    <location>
        <position position="319"/>
    </location>
</feature>
<gene>
    <name evidence="3" type="primary">LOC106819689</name>
</gene>
<dbReference type="RefSeq" id="XP_014679773.1">
    <property type="nucleotide sequence ID" value="XM_014824287.1"/>
</dbReference>
<accession>A0ABM1F5Q2</accession>
<dbReference type="InterPro" id="IPR039980">
    <property type="entry name" value="MADD"/>
</dbReference>
<reference evidence="3" key="1">
    <citation type="submission" date="2025-08" db="UniProtKB">
        <authorList>
            <consortium name="RefSeq"/>
        </authorList>
    </citation>
    <scope>IDENTIFICATION</scope>
</reference>
<evidence type="ECO:0000313" key="2">
    <source>
        <dbReference type="Proteomes" id="UP000695022"/>
    </source>
</evidence>
<evidence type="ECO:0000313" key="3">
    <source>
        <dbReference type="RefSeq" id="XP_014679773.1"/>
    </source>
</evidence>
<keyword evidence="2" id="KW-1185">Reference proteome</keyword>
<dbReference type="GeneID" id="106819689"/>
<evidence type="ECO:0000259" key="1">
    <source>
        <dbReference type="SMART" id="SM00801"/>
    </source>
</evidence>
<organism evidence="2 3">
    <name type="scientific">Priapulus caudatus</name>
    <name type="common">Priapulid worm</name>
    <dbReference type="NCBI Taxonomy" id="37621"/>
    <lineage>
        <taxon>Eukaryota</taxon>
        <taxon>Metazoa</taxon>
        <taxon>Ecdysozoa</taxon>
        <taxon>Scalidophora</taxon>
        <taxon>Priapulida</taxon>
        <taxon>Priapulimorpha</taxon>
        <taxon>Priapulimorphida</taxon>
        <taxon>Priapulidae</taxon>
        <taxon>Priapulus</taxon>
    </lineage>
</organism>
<dbReference type="InterPro" id="IPR005112">
    <property type="entry name" value="dDENN_dom"/>
</dbReference>